<evidence type="ECO:0000256" key="3">
    <source>
        <dbReference type="ARBA" id="ARBA00022723"/>
    </source>
</evidence>
<dbReference type="EC" id="3.1.1.-" evidence="9"/>
<dbReference type="GO" id="GO:0046872">
    <property type="term" value="F:metal ion binding"/>
    <property type="evidence" value="ECO:0007669"/>
    <property type="project" value="UniProtKB-KW"/>
</dbReference>
<comment type="caution">
    <text evidence="10">The sequence shown here is derived from an EMBL/GenBank/DDBJ whole genome shotgun (WGS) entry which is preliminary data.</text>
</comment>
<protein>
    <recommendedName>
        <fullName evidence="9">Carboxylic ester hydrolase</fullName>
        <ecNumber evidence="9">3.1.1.-</ecNumber>
    </recommendedName>
</protein>
<dbReference type="PANTHER" id="PTHR33938">
    <property type="entry name" value="FERULOYL ESTERASE B-RELATED"/>
    <property type="match status" value="1"/>
</dbReference>
<dbReference type="SUPFAM" id="SSF53474">
    <property type="entry name" value="alpha/beta-Hydrolases"/>
    <property type="match status" value="1"/>
</dbReference>
<proteinExistence type="inferred from homology"/>
<reference evidence="10" key="1">
    <citation type="journal article" date="2020" name="bioRxiv">
        <title>Genomic and phenotypic heterogeneity of clinical isolates of the human pathogens Aspergillus fumigatus, Aspergillus lentulus and Aspergillus fumigatiaffinis.</title>
        <authorList>
            <person name="dos Santos R.A.C."/>
            <person name="Steenwyk J.L."/>
            <person name="Rivero-Menendez O."/>
            <person name="Mead M.E."/>
            <person name="Silva L.P."/>
            <person name="Bastos R.W."/>
            <person name="Alastruey-Izquierdo A."/>
            <person name="Goldman G.H."/>
            <person name="Rokas A."/>
        </authorList>
    </citation>
    <scope>NUCLEOTIDE SEQUENCE</scope>
    <source>
        <strain evidence="10">CNM-CM8927</strain>
    </source>
</reference>
<evidence type="ECO:0000256" key="6">
    <source>
        <dbReference type="ARBA" id="ARBA00022837"/>
    </source>
</evidence>
<organism evidence="10 11">
    <name type="scientific">Aspergillus lentulus</name>
    <dbReference type="NCBI Taxonomy" id="293939"/>
    <lineage>
        <taxon>Eukaryota</taxon>
        <taxon>Fungi</taxon>
        <taxon>Dikarya</taxon>
        <taxon>Ascomycota</taxon>
        <taxon>Pezizomycotina</taxon>
        <taxon>Eurotiomycetes</taxon>
        <taxon>Eurotiomycetidae</taxon>
        <taxon>Eurotiales</taxon>
        <taxon>Aspergillaceae</taxon>
        <taxon>Aspergillus</taxon>
        <taxon>Aspergillus subgen. Fumigati</taxon>
    </lineage>
</organism>
<dbReference type="EMBL" id="JAAAPU010000132">
    <property type="protein sequence ID" value="KAF4201647.1"/>
    <property type="molecule type" value="Genomic_DNA"/>
</dbReference>
<dbReference type="Pfam" id="PF07519">
    <property type="entry name" value="Tannase"/>
    <property type="match status" value="1"/>
</dbReference>
<dbReference type="Gene3D" id="3.40.50.1820">
    <property type="entry name" value="alpha/beta hydrolase"/>
    <property type="match status" value="1"/>
</dbReference>
<keyword evidence="5 9" id="KW-0378">Hydrolase</keyword>
<evidence type="ECO:0000256" key="1">
    <source>
        <dbReference type="ARBA" id="ARBA00006249"/>
    </source>
</evidence>
<dbReference type="Proteomes" id="UP000649114">
    <property type="component" value="Unassembled WGS sequence"/>
</dbReference>
<evidence type="ECO:0000256" key="8">
    <source>
        <dbReference type="ARBA" id="ARBA00029418"/>
    </source>
</evidence>
<evidence type="ECO:0000256" key="9">
    <source>
        <dbReference type="RuleBase" id="RU361238"/>
    </source>
</evidence>
<reference evidence="10" key="2">
    <citation type="submission" date="2020-04" db="EMBL/GenBank/DDBJ databases">
        <authorList>
            <person name="Santos R.A.C."/>
            <person name="Steenwyk J.L."/>
            <person name="Rivero-Menendez O."/>
            <person name="Mead M.E."/>
            <person name="Silva L.P."/>
            <person name="Bastos R.W."/>
            <person name="Alastruey-Izquierdo A."/>
            <person name="Goldman G.H."/>
            <person name="Rokas A."/>
        </authorList>
    </citation>
    <scope>NUCLEOTIDE SEQUENCE</scope>
    <source>
        <strain evidence="10">CNM-CM8927</strain>
    </source>
</reference>
<feature type="chain" id="PRO_5042670989" description="Carboxylic ester hydrolase" evidence="9">
    <location>
        <begin position="22"/>
        <end position="526"/>
    </location>
</feature>
<evidence type="ECO:0000256" key="4">
    <source>
        <dbReference type="ARBA" id="ARBA00022729"/>
    </source>
</evidence>
<keyword evidence="6" id="KW-0106">Calcium</keyword>
<evidence type="ECO:0000256" key="2">
    <source>
        <dbReference type="ARBA" id="ARBA00022487"/>
    </source>
</evidence>
<evidence type="ECO:0000313" key="11">
    <source>
        <dbReference type="Proteomes" id="UP000649114"/>
    </source>
</evidence>
<gene>
    <name evidence="10" type="ORF">CNMCM8927_001290</name>
</gene>
<evidence type="ECO:0000313" key="10">
    <source>
        <dbReference type="EMBL" id="KAF4201647.1"/>
    </source>
</evidence>
<evidence type="ECO:0000256" key="7">
    <source>
        <dbReference type="ARBA" id="ARBA00023157"/>
    </source>
</evidence>
<keyword evidence="4 9" id="KW-0732">Signal</keyword>
<dbReference type="PANTHER" id="PTHR33938:SF8">
    <property type="entry name" value="CARBOXYLIC ESTER HYDROLASE"/>
    <property type="match status" value="1"/>
</dbReference>
<evidence type="ECO:0000256" key="5">
    <source>
        <dbReference type="ARBA" id="ARBA00022801"/>
    </source>
</evidence>
<dbReference type="InterPro" id="IPR029058">
    <property type="entry name" value="AB_hydrolase_fold"/>
</dbReference>
<keyword evidence="3" id="KW-0479">Metal-binding</keyword>
<comment type="similarity">
    <text evidence="1 9">Belongs to the tannase family.</text>
</comment>
<keyword evidence="7" id="KW-1015">Disulfide bond</keyword>
<sequence length="526" mass="56602">MFLCLSTLLPLGAILVETTSALRCSPTLLKYPALVGGTVLDVEAREAHNFSAVSISPGTNEGGQYTVSFCNVTITHTHPGWNDTVHTRVWLPLEGWNGRFHALGGGGYSAGFGALYLTHAVAQGFASASTDGGLPAGNGNEAIPTDLSWALSSNGNVNWLLLDDYASTATNDMAIIGQQITQSYYGKPANYSYFAGCSAGGRQGLLMAQKYPGVFDGILTISPALNIQSFIPAGMWASQVMNELGVYPSPWEIEAFTKAAIEVCDRLDGVEDGIISYPDLCHVTAFDFVGHNYTCNGTQKVFTASSAQIIQAAWDGSISVSKGDGWSGLNKDASIGSYYIPTECSTNNTCHFVESPLFGNWFKDLLAKDPNFSVSNMTRDDYFEAVHSSIVDYTSMLGTNDPDLNHFKEKGGKMITWHGLADEVIPPDGTIKYYAQVLKNDPKAHDFYRFYEAPGVGHCYGGVGPIPNGAMSQLIEWVENDRAPATLHATKGSNNMARDLCPYPLRQKFIGGDPNIPASFTCASSD</sequence>
<dbReference type="AlphaFoldDB" id="A0AAN5YHI5"/>
<dbReference type="InterPro" id="IPR011118">
    <property type="entry name" value="Tannase/feruloyl_esterase"/>
</dbReference>
<feature type="signal peptide" evidence="9">
    <location>
        <begin position="1"/>
        <end position="21"/>
    </location>
</feature>
<accession>A0AAN5YHI5</accession>
<dbReference type="GO" id="GO:0030600">
    <property type="term" value="F:feruloyl esterase activity"/>
    <property type="evidence" value="ECO:0007669"/>
    <property type="project" value="UniProtKB-ARBA"/>
</dbReference>
<comment type="function">
    <text evidence="8">Involved in degradation of plant cell walls. Hydrolyzes the feruloyl-arabinose ester bond in arabinoxylans as well as the feruloyl-galactose and feruloyl-arabinose ester bonds in pectin.</text>
</comment>
<keyword evidence="2" id="KW-0719">Serine esterase</keyword>
<name>A0AAN5YHI5_ASPLE</name>